<organism evidence="2 3">
    <name type="scientific">Hortaea werneckii</name>
    <name type="common">Black yeast</name>
    <name type="synonym">Cladosporium werneckii</name>
    <dbReference type="NCBI Taxonomy" id="91943"/>
    <lineage>
        <taxon>Eukaryota</taxon>
        <taxon>Fungi</taxon>
        <taxon>Dikarya</taxon>
        <taxon>Ascomycota</taxon>
        <taxon>Pezizomycotina</taxon>
        <taxon>Dothideomycetes</taxon>
        <taxon>Dothideomycetidae</taxon>
        <taxon>Mycosphaerellales</taxon>
        <taxon>Teratosphaeriaceae</taxon>
        <taxon>Hortaea</taxon>
    </lineage>
</organism>
<dbReference type="InterPro" id="IPR010895">
    <property type="entry name" value="CHRD"/>
</dbReference>
<evidence type="ECO:0000259" key="1">
    <source>
        <dbReference type="SMART" id="SM00754"/>
    </source>
</evidence>
<dbReference type="AlphaFoldDB" id="A0A3M7HY95"/>
<name>A0A3M7HY95_HORWE</name>
<dbReference type="Pfam" id="PF07452">
    <property type="entry name" value="CHRD"/>
    <property type="match status" value="1"/>
</dbReference>
<dbReference type="VEuPathDB" id="FungiDB:BTJ68_02792"/>
<gene>
    <name evidence="2" type="ORF">D0862_00435</name>
</gene>
<evidence type="ECO:0000313" key="3">
    <source>
        <dbReference type="Proteomes" id="UP000281468"/>
    </source>
</evidence>
<protein>
    <recommendedName>
        <fullName evidence="1">CHRD domain-containing protein</fullName>
    </recommendedName>
</protein>
<evidence type="ECO:0000313" key="2">
    <source>
        <dbReference type="EMBL" id="RMZ18300.1"/>
    </source>
</evidence>
<dbReference type="SMART" id="SM00754">
    <property type="entry name" value="CHRD"/>
    <property type="match status" value="1"/>
</dbReference>
<feature type="domain" description="CHRD" evidence="1">
    <location>
        <begin position="70"/>
        <end position="216"/>
    </location>
</feature>
<comment type="caution">
    <text evidence="2">The sequence shown here is derived from an EMBL/GenBank/DDBJ whole genome shotgun (WGS) entry which is preliminary data.</text>
</comment>
<accession>A0A3M7HY95</accession>
<reference evidence="2 3" key="1">
    <citation type="journal article" date="2018" name="BMC Genomics">
        <title>Genomic evidence for intraspecific hybridization in a clonal and extremely halotolerant yeast.</title>
        <authorList>
            <person name="Gostincar C."/>
            <person name="Stajich J.E."/>
            <person name="Zupancic J."/>
            <person name="Zalar P."/>
            <person name="Gunde-Cimerman N."/>
        </authorList>
    </citation>
    <scope>NUCLEOTIDE SEQUENCE [LARGE SCALE GENOMIC DNA]</scope>
    <source>
        <strain evidence="2 3">EXF-171</strain>
    </source>
</reference>
<proteinExistence type="predicted"/>
<dbReference type="EMBL" id="QWIQ01000005">
    <property type="protein sequence ID" value="RMZ18300.1"/>
    <property type="molecule type" value="Genomic_DNA"/>
</dbReference>
<sequence length="216" mass="23219">MDSQHNKLNQLFSERLKMKISQVAAVLAVTASASAAPWRDGKESWGGHWKGGWKNGHEEKCMDGPFEFTSTYSVVATPDQVVNSDNEFTGGLAGAKGYYEYGINSKEDYICWNIVLENFRGEYQSAADTATHIHEAPAGQAGPPRLAFPNPVPVGDGKKRISIGCMMGPYETGIVSDGQDTGAGFTVKQIEDDPSAFFTDVHSSLAVPGAVRAQLG</sequence>
<dbReference type="Proteomes" id="UP000281468">
    <property type="component" value="Unassembled WGS sequence"/>
</dbReference>